<sequence>MEQRAKKQSKILKKEHQPLKILFMFGQKIINADPEKRPVIDAIVAELVVAGKTYFCTTCIKEHEDPKPN</sequence>
<dbReference type="Proteomes" id="UP001590951">
    <property type="component" value="Unassembled WGS sequence"/>
</dbReference>
<organism evidence="1 2">
    <name type="scientific">Lepraria finkii</name>
    <dbReference type="NCBI Taxonomy" id="1340010"/>
    <lineage>
        <taxon>Eukaryota</taxon>
        <taxon>Fungi</taxon>
        <taxon>Dikarya</taxon>
        <taxon>Ascomycota</taxon>
        <taxon>Pezizomycotina</taxon>
        <taxon>Lecanoromycetes</taxon>
        <taxon>OSLEUM clade</taxon>
        <taxon>Lecanoromycetidae</taxon>
        <taxon>Lecanorales</taxon>
        <taxon>Lecanorineae</taxon>
        <taxon>Stereocaulaceae</taxon>
        <taxon>Lepraria</taxon>
    </lineage>
</organism>
<protein>
    <submittedName>
        <fullName evidence="1">Uncharacterized protein</fullName>
    </submittedName>
</protein>
<keyword evidence="2" id="KW-1185">Reference proteome</keyword>
<proteinExistence type="predicted"/>
<dbReference type="EMBL" id="JBHFEH010000009">
    <property type="protein sequence ID" value="KAL2056184.1"/>
    <property type="molecule type" value="Genomic_DNA"/>
</dbReference>
<accession>A0ABR4BEB9</accession>
<comment type="caution">
    <text evidence="1">The sequence shown here is derived from an EMBL/GenBank/DDBJ whole genome shotgun (WGS) entry which is preliminary data.</text>
</comment>
<evidence type="ECO:0000313" key="2">
    <source>
        <dbReference type="Proteomes" id="UP001590951"/>
    </source>
</evidence>
<gene>
    <name evidence="1" type="ORF">ABVK25_003827</name>
</gene>
<evidence type="ECO:0000313" key="1">
    <source>
        <dbReference type="EMBL" id="KAL2056184.1"/>
    </source>
</evidence>
<reference evidence="1 2" key="1">
    <citation type="submission" date="2024-09" db="EMBL/GenBank/DDBJ databases">
        <title>Rethinking Asexuality: The Enigmatic Case of Functional Sexual Genes in Lepraria (Stereocaulaceae).</title>
        <authorList>
            <person name="Doellman M."/>
            <person name="Sun Y."/>
            <person name="Barcenas-Pena A."/>
            <person name="Lumbsch H.T."/>
            <person name="Grewe F."/>
        </authorList>
    </citation>
    <scope>NUCLEOTIDE SEQUENCE [LARGE SCALE GENOMIC DNA]</scope>
    <source>
        <strain evidence="1 2">Grewe 0041</strain>
    </source>
</reference>
<name>A0ABR4BEB9_9LECA</name>